<proteinExistence type="predicted"/>
<evidence type="ECO:0000313" key="2">
    <source>
        <dbReference type="Proteomes" id="UP000230069"/>
    </source>
</evidence>
<keyword evidence="2" id="KW-1185">Reference proteome</keyword>
<reference evidence="1 2" key="1">
    <citation type="submission" date="2017-09" db="EMBL/GenBank/DDBJ databases">
        <title>WGS assembly of Aquilegia coerulea Goldsmith.</title>
        <authorList>
            <person name="Hodges S."/>
            <person name="Kramer E."/>
            <person name="Nordborg M."/>
            <person name="Tomkins J."/>
            <person name="Borevitz J."/>
            <person name="Derieg N."/>
            <person name="Yan J."/>
            <person name="Mihaltcheva S."/>
            <person name="Hayes R.D."/>
            <person name="Rokhsar D."/>
        </authorList>
    </citation>
    <scope>NUCLEOTIDE SEQUENCE [LARGE SCALE GENOMIC DNA]</scope>
    <source>
        <strain evidence="2">cv. Goldsmith</strain>
    </source>
</reference>
<accession>A0A2G5E628</accession>
<gene>
    <name evidence="1" type="ORF">AQUCO_01100206v1</name>
</gene>
<dbReference type="InParanoid" id="A0A2G5E628"/>
<organism evidence="1 2">
    <name type="scientific">Aquilegia coerulea</name>
    <name type="common">Rocky mountain columbine</name>
    <dbReference type="NCBI Taxonomy" id="218851"/>
    <lineage>
        <taxon>Eukaryota</taxon>
        <taxon>Viridiplantae</taxon>
        <taxon>Streptophyta</taxon>
        <taxon>Embryophyta</taxon>
        <taxon>Tracheophyta</taxon>
        <taxon>Spermatophyta</taxon>
        <taxon>Magnoliopsida</taxon>
        <taxon>Ranunculales</taxon>
        <taxon>Ranunculaceae</taxon>
        <taxon>Thalictroideae</taxon>
        <taxon>Aquilegia</taxon>
    </lineage>
</organism>
<protein>
    <submittedName>
        <fullName evidence="1">Uncharacterized protein</fullName>
    </submittedName>
</protein>
<dbReference type="AlphaFoldDB" id="A0A2G5E628"/>
<dbReference type="Proteomes" id="UP000230069">
    <property type="component" value="Unassembled WGS sequence"/>
</dbReference>
<dbReference type="EMBL" id="KZ305028">
    <property type="protein sequence ID" value="PIA51205.1"/>
    <property type="molecule type" value="Genomic_DNA"/>
</dbReference>
<name>A0A2G5E628_AQUCA</name>
<sequence length="87" mass="10109">MDLVPLHKSLMKASCLIALLIVYGNHSPNNILNLKPFFCLLHHLQIYRHLKNTRITPSFVLRTPPLYFLQNVIYNIYYACTGKNPLI</sequence>
<evidence type="ECO:0000313" key="1">
    <source>
        <dbReference type="EMBL" id="PIA51205.1"/>
    </source>
</evidence>